<gene>
    <name evidence="2" type="ORF">DAPPUDRAFT_109673</name>
</gene>
<evidence type="ECO:0000256" key="1">
    <source>
        <dbReference type="SAM" id="SignalP"/>
    </source>
</evidence>
<dbReference type="InParanoid" id="E9H3T7"/>
<dbReference type="HOGENOM" id="CLU_2280226_0_0_1"/>
<name>E9H3T7_DAPPU</name>
<evidence type="ECO:0000313" key="2">
    <source>
        <dbReference type="EMBL" id="EFX73583.1"/>
    </source>
</evidence>
<feature type="signal peptide" evidence="1">
    <location>
        <begin position="1"/>
        <end position="24"/>
    </location>
</feature>
<reference evidence="2 3" key="1">
    <citation type="journal article" date="2011" name="Science">
        <title>The ecoresponsive genome of Daphnia pulex.</title>
        <authorList>
            <person name="Colbourne J.K."/>
            <person name="Pfrender M.E."/>
            <person name="Gilbert D."/>
            <person name="Thomas W.K."/>
            <person name="Tucker A."/>
            <person name="Oakley T.H."/>
            <person name="Tokishita S."/>
            <person name="Aerts A."/>
            <person name="Arnold G.J."/>
            <person name="Basu M.K."/>
            <person name="Bauer D.J."/>
            <person name="Caceres C.E."/>
            <person name="Carmel L."/>
            <person name="Casola C."/>
            <person name="Choi J.H."/>
            <person name="Detter J.C."/>
            <person name="Dong Q."/>
            <person name="Dusheyko S."/>
            <person name="Eads B.D."/>
            <person name="Frohlich T."/>
            <person name="Geiler-Samerotte K.A."/>
            <person name="Gerlach D."/>
            <person name="Hatcher P."/>
            <person name="Jogdeo S."/>
            <person name="Krijgsveld J."/>
            <person name="Kriventseva E.V."/>
            <person name="Kultz D."/>
            <person name="Laforsch C."/>
            <person name="Lindquist E."/>
            <person name="Lopez J."/>
            <person name="Manak J.R."/>
            <person name="Muller J."/>
            <person name="Pangilinan J."/>
            <person name="Patwardhan R.P."/>
            <person name="Pitluck S."/>
            <person name="Pritham E.J."/>
            <person name="Rechtsteiner A."/>
            <person name="Rho M."/>
            <person name="Rogozin I.B."/>
            <person name="Sakarya O."/>
            <person name="Salamov A."/>
            <person name="Schaack S."/>
            <person name="Shapiro H."/>
            <person name="Shiga Y."/>
            <person name="Skalitzky C."/>
            <person name="Smith Z."/>
            <person name="Souvorov A."/>
            <person name="Sung W."/>
            <person name="Tang Z."/>
            <person name="Tsuchiya D."/>
            <person name="Tu H."/>
            <person name="Vos H."/>
            <person name="Wang M."/>
            <person name="Wolf Y.I."/>
            <person name="Yamagata H."/>
            <person name="Yamada T."/>
            <person name="Ye Y."/>
            <person name="Shaw J.R."/>
            <person name="Andrews J."/>
            <person name="Crease T.J."/>
            <person name="Tang H."/>
            <person name="Lucas S.M."/>
            <person name="Robertson H.M."/>
            <person name="Bork P."/>
            <person name="Koonin E.V."/>
            <person name="Zdobnov E.M."/>
            <person name="Grigoriev I.V."/>
            <person name="Lynch M."/>
            <person name="Boore J.L."/>
        </authorList>
    </citation>
    <scope>NUCLEOTIDE SEQUENCE [LARGE SCALE GENOMIC DNA]</scope>
</reference>
<dbReference type="KEGG" id="dpx:DAPPUDRAFT_109673"/>
<evidence type="ECO:0000313" key="3">
    <source>
        <dbReference type="Proteomes" id="UP000000305"/>
    </source>
</evidence>
<proteinExistence type="predicted"/>
<feature type="chain" id="PRO_5003237732" evidence="1">
    <location>
        <begin position="25"/>
        <end position="102"/>
    </location>
</feature>
<dbReference type="AlphaFoldDB" id="E9H3T7"/>
<keyword evidence="3" id="KW-1185">Reference proteome</keyword>
<organism evidence="2 3">
    <name type="scientific">Daphnia pulex</name>
    <name type="common">Water flea</name>
    <dbReference type="NCBI Taxonomy" id="6669"/>
    <lineage>
        <taxon>Eukaryota</taxon>
        <taxon>Metazoa</taxon>
        <taxon>Ecdysozoa</taxon>
        <taxon>Arthropoda</taxon>
        <taxon>Crustacea</taxon>
        <taxon>Branchiopoda</taxon>
        <taxon>Diplostraca</taxon>
        <taxon>Cladocera</taxon>
        <taxon>Anomopoda</taxon>
        <taxon>Daphniidae</taxon>
        <taxon>Daphnia</taxon>
    </lineage>
</organism>
<sequence length="102" mass="10940">MSRPILVLLQCLCVLMAVLALAEAGRQRRQLISAIVGAALGSTGYGQPYYGGGYGGYNQGYGSYGGGRPGGYGGYNQGYNQGYNSYSYNQQQGYYRPANYYG</sequence>
<accession>E9H3T7</accession>
<keyword evidence="1" id="KW-0732">Signal</keyword>
<protein>
    <submittedName>
        <fullName evidence="2">Uncharacterized protein</fullName>
    </submittedName>
</protein>
<dbReference type="EMBL" id="GL732589">
    <property type="protein sequence ID" value="EFX73583.1"/>
    <property type="molecule type" value="Genomic_DNA"/>
</dbReference>
<dbReference type="Proteomes" id="UP000000305">
    <property type="component" value="Unassembled WGS sequence"/>
</dbReference>